<gene>
    <name evidence="2" type="ORF">ACFFX0_01190</name>
</gene>
<protein>
    <submittedName>
        <fullName evidence="2">Uncharacterized protein</fullName>
    </submittedName>
</protein>
<keyword evidence="3" id="KW-1185">Reference proteome</keyword>
<feature type="compositionally biased region" description="Polar residues" evidence="1">
    <location>
        <begin position="1"/>
        <end position="16"/>
    </location>
</feature>
<accession>A0ABV5FT71</accession>
<evidence type="ECO:0000313" key="2">
    <source>
        <dbReference type="EMBL" id="MFB9069882.1"/>
    </source>
</evidence>
<feature type="compositionally biased region" description="Low complexity" evidence="1">
    <location>
        <begin position="17"/>
        <end position="29"/>
    </location>
</feature>
<comment type="caution">
    <text evidence="2">The sequence shown here is derived from an EMBL/GenBank/DDBJ whole genome shotgun (WGS) entry which is preliminary data.</text>
</comment>
<dbReference type="Proteomes" id="UP001589575">
    <property type="component" value="Unassembled WGS sequence"/>
</dbReference>
<dbReference type="EMBL" id="JBHMFI010000001">
    <property type="protein sequence ID" value="MFB9069882.1"/>
    <property type="molecule type" value="Genomic_DNA"/>
</dbReference>
<sequence length="176" mass="18596">MSLRSSGPESKVVTGQPSRPASRRSSGARVRNWPVSSWSRTPSNSAVNRRASACSSPVIRSTRFAWERWASRRTASSPKIDSSSFCATTAVPPAIPTSMPSSPPVAAKETIIRVTATPFTPRAEIRAIVRLPAPSCSIRAIRSPCQPRISAAARSLKSAGSLAGSWPVTSARPAAS</sequence>
<feature type="compositionally biased region" description="Polar residues" evidence="1">
    <location>
        <begin position="34"/>
        <end position="56"/>
    </location>
</feature>
<evidence type="ECO:0000313" key="3">
    <source>
        <dbReference type="Proteomes" id="UP001589575"/>
    </source>
</evidence>
<name>A0ABV5FT71_9MICC</name>
<feature type="region of interest" description="Disordered" evidence="1">
    <location>
        <begin position="1"/>
        <end position="56"/>
    </location>
</feature>
<evidence type="ECO:0000256" key="1">
    <source>
        <dbReference type="SAM" id="MobiDB-lite"/>
    </source>
</evidence>
<reference evidence="2 3" key="1">
    <citation type="submission" date="2024-09" db="EMBL/GenBank/DDBJ databases">
        <authorList>
            <person name="Sun Q."/>
            <person name="Mori K."/>
        </authorList>
    </citation>
    <scope>NUCLEOTIDE SEQUENCE [LARGE SCALE GENOMIC DNA]</scope>
    <source>
        <strain evidence="2 3">CCM 7609</strain>
    </source>
</reference>
<proteinExistence type="predicted"/>
<organism evidence="2 3">
    <name type="scientific">Citricoccus parietis</name>
    <dbReference type="NCBI Taxonomy" id="592307"/>
    <lineage>
        <taxon>Bacteria</taxon>
        <taxon>Bacillati</taxon>
        <taxon>Actinomycetota</taxon>
        <taxon>Actinomycetes</taxon>
        <taxon>Micrococcales</taxon>
        <taxon>Micrococcaceae</taxon>
        <taxon>Citricoccus</taxon>
    </lineage>
</organism>